<keyword evidence="1" id="KW-0732">Signal</keyword>
<dbReference type="RefSeq" id="WP_185692268.1">
    <property type="nucleotide sequence ID" value="NZ_JACHVA010000053.1"/>
</dbReference>
<protein>
    <recommendedName>
        <fullName evidence="4">DUF4019 domain-containing protein</fullName>
    </recommendedName>
</protein>
<proteinExistence type="predicted"/>
<feature type="chain" id="PRO_5031497801" description="DUF4019 domain-containing protein" evidence="1">
    <location>
        <begin position="22"/>
        <end position="151"/>
    </location>
</feature>
<evidence type="ECO:0008006" key="4">
    <source>
        <dbReference type="Google" id="ProtNLM"/>
    </source>
</evidence>
<accession>A0A7X1AZ15</accession>
<gene>
    <name evidence="2" type="ORF">H5P30_07175</name>
</gene>
<feature type="signal peptide" evidence="1">
    <location>
        <begin position="1"/>
        <end position="21"/>
    </location>
</feature>
<dbReference type="AlphaFoldDB" id="A0A7X1AZ15"/>
<reference evidence="2 3" key="1">
    <citation type="submission" date="2020-07" db="EMBL/GenBank/DDBJ databases">
        <authorList>
            <person name="Feng X."/>
        </authorList>
    </citation>
    <scope>NUCLEOTIDE SEQUENCE [LARGE SCALE GENOMIC DNA]</scope>
    <source>
        <strain evidence="2 3">JCM14086</strain>
    </source>
</reference>
<organism evidence="2 3">
    <name type="scientific">Puniceicoccus vermicola</name>
    <dbReference type="NCBI Taxonomy" id="388746"/>
    <lineage>
        <taxon>Bacteria</taxon>
        <taxon>Pseudomonadati</taxon>
        <taxon>Verrucomicrobiota</taxon>
        <taxon>Opitutia</taxon>
        <taxon>Puniceicoccales</taxon>
        <taxon>Puniceicoccaceae</taxon>
        <taxon>Puniceicoccus</taxon>
    </lineage>
</organism>
<comment type="caution">
    <text evidence="2">The sequence shown here is derived from an EMBL/GenBank/DDBJ whole genome shotgun (WGS) entry which is preliminary data.</text>
</comment>
<evidence type="ECO:0000256" key="1">
    <source>
        <dbReference type="SAM" id="SignalP"/>
    </source>
</evidence>
<evidence type="ECO:0000313" key="2">
    <source>
        <dbReference type="EMBL" id="MBC2601558.1"/>
    </source>
</evidence>
<keyword evidence="3" id="KW-1185">Reference proteome</keyword>
<evidence type="ECO:0000313" key="3">
    <source>
        <dbReference type="Proteomes" id="UP000525652"/>
    </source>
</evidence>
<dbReference type="EMBL" id="JACHVA010000053">
    <property type="protein sequence ID" value="MBC2601558.1"/>
    <property type="molecule type" value="Genomic_DNA"/>
</dbReference>
<dbReference type="Proteomes" id="UP000525652">
    <property type="component" value="Unassembled WGS sequence"/>
</dbReference>
<sequence>MRTIPAFILLIFMVIPALSQAQTMPEAVEKGLALAKSEGHLGPTVEYWSGPDNLNLEPDDKVRRKKLRWAQIYEDRFGKIREVEVLAVDQPIPENIILYSVLKYERGAVYLLTICYYDGSDWNLTRYQFCDHPAHILPDNLYDDPPSTEGQ</sequence>
<name>A0A7X1AZ15_9BACT</name>